<dbReference type="GO" id="GO:0032259">
    <property type="term" value="P:methylation"/>
    <property type="evidence" value="ECO:0007669"/>
    <property type="project" value="UniProtKB-KW"/>
</dbReference>
<dbReference type="Pfam" id="PF05175">
    <property type="entry name" value="MTS"/>
    <property type="match status" value="1"/>
</dbReference>
<evidence type="ECO:0000259" key="6">
    <source>
        <dbReference type="Pfam" id="PF05175"/>
    </source>
</evidence>
<dbReference type="EC" id="2.1.1.297" evidence="1"/>
<dbReference type="GO" id="GO:0102559">
    <property type="term" value="F:peptide chain release factor N(5)-glutamine methyltransferase activity"/>
    <property type="evidence" value="ECO:0007669"/>
    <property type="project" value="UniProtKB-EC"/>
</dbReference>
<organism evidence="8">
    <name type="scientific">marine sediment metagenome</name>
    <dbReference type="NCBI Taxonomy" id="412755"/>
    <lineage>
        <taxon>unclassified sequences</taxon>
        <taxon>metagenomes</taxon>
        <taxon>ecological metagenomes</taxon>
    </lineage>
</organism>
<dbReference type="PANTHER" id="PTHR18895:SF74">
    <property type="entry name" value="MTRF1L RELEASE FACTOR GLUTAMINE METHYLTRANSFERASE"/>
    <property type="match status" value="1"/>
</dbReference>
<dbReference type="Pfam" id="PF17827">
    <property type="entry name" value="PrmC_N"/>
    <property type="match status" value="1"/>
</dbReference>
<dbReference type="GO" id="GO:0003676">
    <property type="term" value="F:nucleic acid binding"/>
    <property type="evidence" value="ECO:0007669"/>
    <property type="project" value="InterPro"/>
</dbReference>
<dbReference type="InterPro" id="IPR007848">
    <property type="entry name" value="Small_mtfrase_dom"/>
</dbReference>
<dbReference type="PANTHER" id="PTHR18895">
    <property type="entry name" value="HEMK METHYLTRANSFERASE"/>
    <property type="match status" value="1"/>
</dbReference>
<name>A0A0F9W7W4_9ZZZZ</name>
<dbReference type="CDD" id="cd02440">
    <property type="entry name" value="AdoMet_MTases"/>
    <property type="match status" value="1"/>
</dbReference>
<keyword evidence="3" id="KW-0808">Transferase</keyword>
<evidence type="ECO:0000256" key="2">
    <source>
        <dbReference type="ARBA" id="ARBA00022603"/>
    </source>
</evidence>
<keyword evidence="2" id="KW-0489">Methyltransferase</keyword>
<evidence type="ECO:0000256" key="1">
    <source>
        <dbReference type="ARBA" id="ARBA00012771"/>
    </source>
</evidence>
<keyword evidence="4" id="KW-0949">S-adenosyl-L-methionine</keyword>
<dbReference type="FunFam" id="1.10.8.10:FF:000032">
    <property type="entry name" value="Release factor glutamine methyltransferase"/>
    <property type="match status" value="1"/>
</dbReference>
<protein>
    <recommendedName>
        <fullName evidence="1">peptide chain release factor N(5)-glutamine methyltransferase</fullName>
        <ecNumber evidence="1">2.1.1.297</ecNumber>
    </recommendedName>
</protein>
<dbReference type="InterPro" id="IPR002052">
    <property type="entry name" value="DNA_methylase_N6_adenine_CS"/>
</dbReference>
<dbReference type="InterPro" id="IPR004556">
    <property type="entry name" value="HemK-like"/>
</dbReference>
<evidence type="ECO:0000256" key="3">
    <source>
        <dbReference type="ARBA" id="ARBA00022679"/>
    </source>
</evidence>
<evidence type="ECO:0000313" key="8">
    <source>
        <dbReference type="EMBL" id="KKO12485.1"/>
    </source>
</evidence>
<sequence length="309" mass="33529">MNIRPTCSLSWRREPVTVSIHQALTQATRVLVASDTARLDAEVLLACVLGKARSYLFSRPETELSDEHSAAFAALVTRRAAGEPVAYLTGMRGFWTLDLKVTSAVLIPRPETELLVELALMLAQRVGDGRPDAPLVVADLGTGSGAIALALASERPHWQIHASDRSEQALDVARHNAGRLGLESVNFVQGDWCDALPAGVGFDMIVSNPPYIAGEDPHLVRGDLVFEPRSALVADERGLRDLATICRQSGLWLRDGGYLLLEHGYEQAADVRTLLTSAGFENVRSERDLAGHERVTLGRRATSGENTYA</sequence>
<reference evidence="8" key="1">
    <citation type="journal article" date="2015" name="Nature">
        <title>Complex archaea that bridge the gap between prokaryotes and eukaryotes.</title>
        <authorList>
            <person name="Spang A."/>
            <person name="Saw J.H."/>
            <person name="Jorgensen S.L."/>
            <person name="Zaremba-Niedzwiedzka K."/>
            <person name="Martijn J."/>
            <person name="Lind A.E."/>
            <person name="van Eijk R."/>
            <person name="Schleper C."/>
            <person name="Guy L."/>
            <person name="Ettema T.J."/>
        </authorList>
    </citation>
    <scope>NUCLEOTIDE SEQUENCE</scope>
</reference>
<evidence type="ECO:0000256" key="5">
    <source>
        <dbReference type="ARBA" id="ARBA00048391"/>
    </source>
</evidence>
<dbReference type="NCBIfam" id="TIGR03534">
    <property type="entry name" value="RF_mod_PrmC"/>
    <property type="match status" value="1"/>
</dbReference>
<dbReference type="Gene3D" id="3.40.50.150">
    <property type="entry name" value="Vaccinia Virus protein VP39"/>
    <property type="match status" value="1"/>
</dbReference>
<dbReference type="NCBIfam" id="TIGR00536">
    <property type="entry name" value="hemK_fam"/>
    <property type="match status" value="1"/>
</dbReference>
<feature type="domain" description="Release factor glutamine methyltransferase N-terminal" evidence="7">
    <location>
        <begin position="22"/>
        <end position="90"/>
    </location>
</feature>
<dbReference type="AlphaFoldDB" id="A0A0F9W7W4"/>
<dbReference type="FunFam" id="3.40.50.150:FF:000053">
    <property type="entry name" value="Release factor glutamine methyltransferase"/>
    <property type="match status" value="1"/>
</dbReference>
<proteinExistence type="inferred from homology"/>
<comment type="caution">
    <text evidence="8">The sequence shown here is derived from an EMBL/GenBank/DDBJ whole genome shotgun (WGS) entry which is preliminary data.</text>
</comment>
<comment type="catalytic activity">
    <reaction evidence="5">
        <text>L-glutaminyl-[peptide chain release factor] + S-adenosyl-L-methionine = N(5)-methyl-L-glutaminyl-[peptide chain release factor] + S-adenosyl-L-homocysteine + H(+)</text>
        <dbReference type="Rhea" id="RHEA:42896"/>
        <dbReference type="Rhea" id="RHEA-COMP:10271"/>
        <dbReference type="Rhea" id="RHEA-COMP:10272"/>
        <dbReference type="ChEBI" id="CHEBI:15378"/>
        <dbReference type="ChEBI" id="CHEBI:30011"/>
        <dbReference type="ChEBI" id="CHEBI:57856"/>
        <dbReference type="ChEBI" id="CHEBI:59789"/>
        <dbReference type="ChEBI" id="CHEBI:61891"/>
        <dbReference type="EC" id="2.1.1.297"/>
    </reaction>
</comment>
<gene>
    <name evidence="8" type="ORF">LCGC14_0005000</name>
</gene>
<accession>A0A0F9W7W4</accession>
<dbReference type="EMBL" id="LAZR01000001">
    <property type="protein sequence ID" value="KKO12485.1"/>
    <property type="molecule type" value="Genomic_DNA"/>
</dbReference>
<dbReference type="InterPro" id="IPR029063">
    <property type="entry name" value="SAM-dependent_MTases_sf"/>
</dbReference>
<dbReference type="HAMAP" id="MF_02126">
    <property type="entry name" value="RF_methyltr_PrmC"/>
    <property type="match status" value="1"/>
</dbReference>
<feature type="domain" description="Methyltransferase small" evidence="6">
    <location>
        <begin position="137"/>
        <end position="216"/>
    </location>
</feature>
<dbReference type="PROSITE" id="PS00092">
    <property type="entry name" value="N6_MTASE"/>
    <property type="match status" value="1"/>
</dbReference>
<dbReference type="InterPro" id="IPR019874">
    <property type="entry name" value="RF_methyltr_PrmC"/>
</dbReference>
<dbReference type="InterPro" id="IPR050320">
    <property type="entry name" value="N5-glutamine_MTase"/>
</dbReference>
<evidence type="ECO:0000256" key="4">
    <source>
        <dbReference type="ARBA" id="ARBA00022691"/>
    </source>
</evidence>
<evidence type="ECO:0000259" key="7">
    <source>
        <dbReference type="Pfam" id="PF17827"/>
    </source>
</evidence>
<dbReference type="SUPFAM" id="SSF53335">
    <property type="entry name" value="S-adenosyl-L-methionine-dependent methyltransferases"/>
    <property type="match status" value="1"/>
</dbReference>
<dbReference type="Gene3D" id="1.10.8.10">
    <property type="entry name" value="DNA helicase RuvA subunit, C-terminal domain"/>
    <property type="match status" value="1"/>
</dbReference>
<dbReference type="InterPro" id="IPR040758">
    <property type="entry name" value="PrmC_N"/>
</dbReference>